<evidence type="ECO:0000256" key="4">
    <source>
        <dbReference type="ARBA" id="ARBA00022989"/>
    </source>
</evidence>
<evidence type="ECO:0000256" key="5">
    <source>
        <dbReference type="ARBA" id="ARBA00023136"/>
    </source>
</evidence>
<name>A0AA96GMQ6_9BACT</name>
<keyword evidence="4 7" id="KW-1133">Transmembrane helix</keyword>
<gene>
    <name evidence="8" type="ORF">PQG83_15000</name>
</gene>
<feature type="transmembrane region" description="Helical" evidence="7">
    <location>
        <begin position="298"/>
        <end position="321"/>
    </location>
</feature>
<dbReference type="PANTHER" id="PTHR21716">
    <property type="entry name" value="TRANSMEMBRANE PROTEIN"/>
    <property type="match status" value="1"/>
</dbReference>
<feature type="transmembrane region" description="Helical" evidence="7">
    <location>
        <begin position="232"/>
        <end position="254"/>
    </location>
</feature>
<protein>
    <submittedName>
        <fullName evidence="8">AI-2E family transporter</fullName>
    </submittedName>
</protein>
<feature type="transmembrane region" description="Helical" evidence="7">
    <location>
        <begin position="266"/>
        <end position="286"/>
    </location>
</feature>
<organism evidence="8 9">
    <name type="scientific">Candidatus Nitrospira neomarina</name>
    <dbReference type="NCBI Taxonomy" id="3020899"/>
    <lineage>
        <taxon>Bacteria</taxon>
        <taxon>Pseudomonadati</taxon>
        <taxon>Nitrospirota</taxon>
        <taxon>Nitrospiria</taxon>
        <taxon>Nitrospirales</taxon>
        <taxon>Nitrospiraceae</taxon>
        <taxon>Nitrospira</taxon>
    </lineage>
</organism>
<feature type="transmembrane region" description="Helical" evidence="7">
    <location>
        <begin position="21"/>
        <end position="38"/>
    </location>
</feature>
<dbReference type="GO" id="GO:0055085">
    <property type="term" value="P:transmembrane transport"/>
    <property type="evidence" value="ECO:0007669"/>
    <property type="project" value="TreeGrafter"/>
</dbReference>
<feature type="transmembrane region" description="Helical" evidence="7">
    <location>
        <begin position="71"/>
        <end position="91"/>
    </location>
</feature>
<proteinExistence type="inferred from homology"/>
<evidence type="ECO:0000313" key="9">
    <source>
        <dbReference type="Proteomes" id="UP001302494"/>
    </source>
</evidence>
<dbReference type="GO" id="GO:0016020">
    <property type="term" value="C:membrane"/>
    <property type="evidence" value="ECO:0007669"/>
    <property type="project" value="UniProtKB-SubCell"/>
</dbReference>
<keyword evidence="3 7" id="KW-0812">Transmembrane</keyword>
<dbReference type="AlphaFoldDB" id="A0AA96GMQ6"/>
<feature type="region of interest" description="Disordered" evidence="6">
    <location>
        <begin position="354"/>
        <end position="382"/>
    </location>
</feature>
<evidence type="ECO:0000256" key="2">
    <source>
        <dbReference type="ARBA" id="ARBA00009773"/>
    </source>
</evidence>
<evidence type="ECO:0000256" key="3">
    <source>
        <dbReference type="ARBA" id="ARBA00022692"/>
    </source>
</evidence>
<accession>A0AA96GMQ6</accession>
<feature type="transmembrane region" description="Helical" evidence="7">
    <location>
        <begin position="205"/>
        <end position="226"/>
    </location>
</feature>
<feature type="compositionally biased region" description="Polar residues" evidence="6">
    <location>
        <begin position="354"/>
        <end position="363"/>
    </location>
</feature>
<evidence type="ECO:0000313" key="8">
    <source>
        <dbReference type="EMBL" id="WNM61054.1"/>
    </source>
</evidence>
<evidence type="ECO:0000256" key="1">
    <source>
        <dbReference type="ARBA" id="ARBA00004141"/>
    </source>
</evidence>
<comment type="subcellular location">
    <subcellularLocation>
        <location evidence="1">Membrane</location>
        <topology evidence="1">Multi-pass membrane protein</topology>
    </subcellularLocation>
</comment>
<dbReference type="InterPro" id="IPR002549">
    <property type="entry name" value="AI-2E-like"/>
</dbReference>
<evidence type="ECO:0000256" key="7">
    <source>
        <dbReference type="SAM" id="Phobius"/>
    </source>
</evidence>
<feature type="transmembrane region" description="Helical" evidence="7">
    <location>
        <begin position="151"/>
        <end position="171"/>
    </location>
</feature>
<reference evidence="8 9" key="1">
    <citation type="submission" date="2023-01" db="EMBL/GenBank/DDBJ databases">
        <title>Cultivation and genomic characterization of new, ubiquitous marine nitrite-oxidizing bacteria from the Nitrospirales.</title>
        <authorList>
            <person name="Mueller A.J."/>
            <person name="Daebeler A."/>
            <person name="Herbold C.W."/>
            <person name="Kirkegaard R.H."/>
            <person name="Daims H."/>
        </authorList>
    </citation>
    <scope>NUCLEOTIDE SEQUENCE [LARGE SCALE GENOMIC DNA]</scope>
    <source>
        <strain evidence="8 9">DK</strain>
    </source>
</reference>
<dbReference type="Proteomes" id="UP001302494">
    <property type="component" value="Chromosome"/>
</dbReference>
<feature type="compositionally biased region" description="Low complexity" evidence="6">
    <location>
        <begin position="367"/>
        <end position="382"/>
    </location>
</feature>
<dbReference type="PANTHER" id="PTHR21716:SF64">
    <property type="entry name" value="AI-2 TRANSPORT PROTEIN TQSA"/>
    <property type="match status" value="1"/>
</dbReference>
<dbReference type="EMBL" id="CP116968">
    <property type="protein sequence ID" value="WNM61054.1"/>
    <property type="molecule type" value="Genomic_DNA"/>
</dbReference>
<dbReference type="KEGG" id="nneo:PQG83_15000"/>
<evidence type="ECO:0000256" key="6">
    <source>
        <dbReference type="SAM" id="MobiDB-lite"/>
    </source>
</evidence>
<comment type="similarity">
    <text evidence="2">Belongs to the autoinducer-2 exporter (AI-2E) (TC 2.A.86) family.</text>
</comment>
<sequence>MMHNQQNSQLPTSSHPPTGRFLLTTAAFIIVVAGMRAAEPILVPLIVSIFLAIISASPVFWLRQKGIPTPLAVFGVVLGVLSVGVVFILIIGTSLDDFSEAIPRYQARLTQEIEPMIHWIQELGFQLDKGILLKSIDPGASMKLVAKMLSGLGNVLTNSFLIFLTVIFILFEASSFQQKVGTAFGDPKGTFSQAQKITDAVNNYLAIKTVVSLGTGVIVALWVWALGIDFPLIWGLLAFLLNFIPNLGSIIAAVPPMLLGYIQFGIGHLLLVAAGYVAVNLIFGNVVEPKLMGRKLNLSTLVVFLSLVFWGWVWGPVGMLLSVPMTMVVKIALESSPSTRWISILLDSEASAAQSVNNNSQEPQPDASSSGSKHAGSVSLHT</sequence>
<keyword evidence="5 7" id="KW-0472">Membrane</keyword>
<feature type="transmembrane region" description="Helical" evidence="7">
    <location>
        <begin position="44"/>
        <end position="62"/>
    </location>
</feature>
<dbReference type="RefSeq" id="WP_312742656.1">
    <property type="nucleotide sequence ID" value="NZ_CP116968.1"/>
</dbReference>
<dbReference type="Pfam" id="PF01594">
    <property type="entry name" value="AI-2E_transport"/>
    <property type="match status" value="1"/>
</dbReference>
<keyword evidence="9" id="KW-1185">Reference proteome</keyword>